<feature type="signal peptide" evidence="1">
    <location>
        <begin position="1"/>
        <end position="20"/>
    </location>
</feature>
<reference evidence="2 3" key="1">
    <citation type="journal article" date="2024" name="IMA Fungus">
        <title>IMA Genome - F19 : A genome assembly and annotation guide to empower mycologists, including annotated draft genome sequences of Ceratocystis pirilliformis, Diaporthe australafricana, Fusarium ophioides, Paecilomyces lecythidis, and Sporothrix stenoceras.</title>
        <authorList>
            <person name="Aylward J."/>
            <person name="Wilson A.M."/>
            <person name="Visagie C.M."/>
            <person name="Spraker J."/>
            <person name="Barnes I."/>
            <person name="Buitendag C."/>
            <person name="Ceriani C."/>
            <person name="Del Mar Angel L."/>
            <person name="du Plessis D."/>
            <person name="Fuchs T."/>
            <person name="Gasser K."/>
            <person name="Kramer D."/>
            <person name="Li W."/>
            <person name="Munsamy K."/>
            <person name="Piso A."/>
            <person name="Price J.L."/>
            <person name="Sonnekus B."/>
            <person name="Thomas C."/>
            <person name="van der Nest A."/>
            <person name="van Dijk A."/>
            <person name="van Heerden A."/>
            <person name="van Vuuren N."/>
            <person name="Yilmaz N."/>
            <person name="Duong T.A."/>
            <person name="van der Merwe N.A."/>
            <person name="Wingfield M.J."/>
            <person name="Wingfield B.D."/>
        </authorList>
    </citation>
    <scope>NUCLEOTIDE SEQUENCE [LARGE SCALE GENOMIC DNA]</scope>
    <source>
        <strain evidence="2 3">CMW 18300</strain>
    </source>
</reference>
<dbReference type="Proteomes" id="UP001583177">
    <property type="component" value="Unassembled WGS sequence"/>
</dbReference>
<evidence type="ECO:0000256" key="1">
    <source>
        <dbReference type="SAM" id="SignalP"/>
    </source>
</evidence>
<name>A0ABR3Y3J1_9PEZI</name>
<keyword evidence="3" id="KW-1185">Reference proteome</keyword>
<gene>
    <name evidence="2" type="ORF">Daus18300_000514</name>
</gene>
<proteinExistence type="predicted"/>
<protein>
    <submittedName>
        <fullName evidence="2">Uncharacterized protein</fullName>
    </submittedName>
</protein>
<feature type="chain" id="PRO_5046306832" evidence="1">
    <location>
        <begin position="21"/>
        <end position="72"/>
    </location>
</feature>
<evidence type="ECO:0000313" key="2">
    <source>
        <dbReference type="EMBL" id="KAL1882876.1"/>
    </source>
</evidence>
<comment type="caution">
    <text evidence="2">The sequence shown here is derived from an EMBL/GenBank/DDBJ whole genome shotgun (WGS) entry which is preliminary data.</text>
</comment>
<keyword evidence="1" id="KW-0732">Signal</keyword>
<dbReference type="EMBL" id="JAWRVE010000003">
    <property type="protein sequence ID" value="KAL1882876.1"/>
    <property type="molecule type" value="Genomic_DNA"/>
</dbReference>
<sequence length="72" mass="7537">MKFSNIAGIIAVFAAALVAAAPVPDDDAAVNAVLGYKRSADGEDLGYKRDIAVEVAPVQKDKRHCAAPLKKN</sequence>
<accession>A0ABR3Y3J1</accession>
<organism evidence="2 3">
    <name type="scientific">Diaporthe australafricana</name>
    <dbReference type="NCBI Taxonomy" id="127596"/>
    <lineage>
        <taxon>Eukaryota</taxon>
        <taxon>Fungi</taxon>
        <taxon>Dikarya</taxon>
        <taxon>Ascomycota</taxon>
        <taxon>Pezizomycotina</taxon>
        <taxon>Sordariomycetes</taxon>
        <taxon>Sordariomycetidae</taxon>
        <taxon>Diaporthales</taxon>
        <taxon>Diaporthaceae</taxon>
        <taxon>Diaporthe</taxon>
    </lineage>
</organism>
<evidence type="ECO:0000313" key="3">
    <source>
        <dbReference type="Proteomes" id="UP001583177"/>
    </source>
</evidence>